<dbReference type="PROSITE" id="PS51257">
    <property type="entry name" value="PROKAR_LIPOPROTEIN"/>
    <property type="match status" value="1"/>
</dbReference>
<dbReference type="EMBL" id="BAAAGF010000002">
    <property type="protein sequence ID" value="GAA0742840.1"/>
    <property type="molecule type" value="Genomic_DNA"/>
</dbReference>
<reference evidence="1 2" key="1">
    <citation type="journal article" date="2019" name="Int. J. Syst. Evol. Microbiol.">
        <title>The Global Catalogue of Microorganisms (GCM) 10K type strain sequencing project: providing services to taxonomists for standard genome sequencing and annotation.</title>
        <authorList>
            <consortium name="The Broad Institute Genomics Platform"/>
            <consortium name="The Broad Institute Genome Sequencing Center for Infectious Disease"/>
            <person name="Wu L."/>
            <person name="Ma J."/>
        </authorList>
    </citation>
    <scope>NUCLEOTIDE SEQUENCE [LARGE SCALE GENOMIC DNA]</scope>
    <source>
        <strain evidence="1 2">JCM 15976</strain>
    </source>
</reference>
<proteinExistence type="predicted"/>
<sequence>MMKHFKLLFVSFALVTGLFTSCSKNEPISEELNIQKTEAITLSLNRLSQQFNSDGNVTASGNPSGNIVFDFGFDFVYPLHLSFNNNSSVYVNSLDDLIEILINSSTNLYIDGIQFPFNVEVYDENSNSIVVITINSEAEFYDLIESLDWDDQDECDCYQNYNPICVEVTDVAGVVFTVTYPNSCYAICDGFDADDFIDSCEGDYNGNTTYECFTFNFPISVITDQNLTITVNSQEELNTAVYNSFYFGFVYPFNVTTEEGDVETIENQESFNDLLEDCYDDLTDDCECYQDYNPVCVQIETPTGNLEIIEFDNECYAICEGFSAEDFVNCEIDDECDCDDEENITVCVEVEVDGQIEIYSFLNACLAECEGYTEADFVDCSGNTDCTTENVVIILLECPWTLNGTTTYEFNSDNTVEITGSGLSTTGEWSIEMSNDGYPIVSIISDIGNFSDDWHFVDCNQVNSLTVTSSVNPAAEILLNCD</sequence>
<name>A0ABN1JME8_9FLAO</name>
<evidence type="ECO:0000313" key="1">
    <source>
        <dbReference type="EMBL" id="GAA0742840.1"/>
    </source>
</evidence>
<keyword evidence="2" id="KW-1185">Reference proteome</keyword>
<dbReference type="Proteomes" id="UP001500736">
    <property type="component" value="Unassembled WGS sequence"/>
</dbReference>
<gene>
    <name evidence="1" type="ORF">GCM10009431_15320</name>
</gene>
<evidence type="ECO:0008006" key="3">
    <source>
        <dbReference type="Google" id="ProtNLM"/>
    </source>
</evidence>
<organism evidence="1 2">
    <name type="scientific">Gaetbulibacter jejuensis</name>
    <dbReference type="NCBI Taxonomy" id="584607"/>
    <lineage>
        <taxon>Bacteria</taxon>
        <taxon>Pseudomonadati</taxon>
        <taxon>Bacteroidota</taxon>
        <taxon>Flavobacteriia</taxon>
        <taxon>Flavobacteriales</taxon>
        <taxon>Flavobacteriaceae</taxon>
        <taxon>Gaetbulibacter</taxon>
    </lineage>
</organism>
<evidence type="ECO:0000313" key="2">
    <source>
        <dbReference type="Proteomes" id="UP001500736"/>
    </source>
</evidence>
<accession>A0ABN1JME8</accession>
<protein>
    <recommendedName>
        <fullName evidence="3">Kazal-like domain-containing protein</fullName>
    </recommendedName>
</protein>
<comment type="caution">
    <text evidence="1">The sequence shown here is derived from an EMBL/GenBank/DDBJ whole genome shotgun (WGS) entry which is preliminary data.</text>
</comment>